<evidence type="ECO:0000313" key="3">
    <source>
        <dbReference type="WBParaSite" id="scaffold2093_cov176.g4230"/>
    </source>
</evidence>
<name>A0A915M003_MELJA</name>
<dbReference type="PANTHER" id="PTHR43016">
    <property type="entry name" value="PRESEQUENCE PROTEASE"/>
    <property type="match status" value="1"/>
</dbReference>
<accession>A0A915M003</accession>
<dbReference type="Proteomes" id="UP000887561">
    <property type="component" value="Unplaced"/>
</dbReference>
<evidence type="ECO:0000256" key="1">
    <source>
        <dbReference type="SAM" id="MobiDB-lite"/>
    </source>
</evidence>
<dbReference type="Gene3D" id="3.30.830.10">
    <property type="entry name" value="Metalloenzyme, LuxS/M16 peptidase-like"/>
    <property type="match status" value="1"/>
</dbReference>
<dbReference type="PANTHER" id="PTHR43016:SF16">
    <property type="entry name" value="METALLOPROTEASE, PUTATIVE (AFU_ORTHOLOGUE AFUA_4G07610)-RELATED"/>
    <property type="match status" value="1"/>
</dbReference>
<organism evidence="2 3">
    <name type="scientific">Meloidogyne javanica</name>
    <name type="common">Root-knot nematode worm</name>
    <dbReference type="NCBI Taxonomy" id="6303"/>
    <lineage>
        <taxon>Eukaryota</taxon>
        <taxon>Metazoa</taxon>
        <taxon>Ecdysozoa</taxon>
        <taxon>Nematoda</taxon>
        <taxon>Chromadorea</taxon>
        <taxon>Rhabditida</taxon>
        <taxon>Tylenchina</taxon>
        <taxon>Tylenchomorpha</taxon>
        <taxon>Tylenchoidea</taxon>
        <taxon>Meloidogynidae</taxon>
        <taxon>Meloidogyninae</taxon>
        <taxon>Meloidogyne</taxon>
        <taxon>Meloidogyne incognita group</taxon>
    </lineage>
</organism>
<keyword evidence="2" id="KW-1185">Reference proteome</keyword>
<proteinExistence type="predicted"/>
<sequence length="191" mass="21618">NDHYITEIHHIDGDGKDAGVLYREMQPKEMDTDEIVNRERKELFYQAGSSYAVETGGRLKDIRDNRNMYDIIIKKTCLELKKQGSSPKVGTINRWAREEVRKICKGTDGDPGNGDPENAENMGEPENGEHENGGGEDAEDLLKNATPYERDLFSLNEELGEHMHILKCRVSRLEKIVAAMIIQNKVAPVSY</sequence>
<feature type="region of interest" description="Disordered" evidence="1">
    <location>
        <begin position="104"/>
        <end position="140"/>
    </location>
</feature>
<dbReference type="WBParaSite" id="scaffold2093_cov176.g4230">
    <property type="protein sequence ID" value="scaffold2093_cov176.g4230"/>
    <property type="gene ID" value="scaffold2093_cov176.g4230"/>
</dbReference>
<dbReference type="AlphaFoldDB" id="A0A915M003"/>
<evidence type="ECO:0000313" key="2">
    <source>
        <dbReference type="Proteomes" id="UP000887561"/>
    </source>
</evidence>
<reference evidence="3" key="1">
    <citation type="submission" date="2022-11" db="UniProtKB">
        <authorList>
            <consortium name="WormBaseParasite"/>
        </authorList>
    </citation>
    <scope>IDENTIFICATION</scope>
</reference>
<protein>
    <submittedName>
        <fullName evidence="3">Uncharacterized protein</fullName>
    </submittedName>
</protein>